<keyword evidence="3" id="KW-1185">Reference proteome</keyword>
<proteinExistence type="predicted"/>
<dbReference type="EMBL" id="BMTL01000024">
    <property type="protein sequence ID" value="GGS08068.1"/>
    <property type="molecule type" value="Genomic_DNA"/>
</dbReference>
<dbReference type="Proteomes" id="UP000606194">
    <property type="component" value="Unassembled WGS sequence"/>
</dbReference>
<evidence type="ECO:0008006" key="4">
    <source>
        <dbReference type="Google" id="ProtNLM"/>
    </source>
</evidence>
<protein>
    <recommendedName>
        <fullName evidence="4">Heparin binding hemagglutinin HbhA</fullName>
    </recommendedName>
</protein>
<evidence type="ECO:0000313" key="2">
    <source>
        <dbReference type="EMBL" id="GGS08068.1"/>
    </source>
</evidence>
<feature type="region of interest" description="Disordered" evidence="1">
    <location>
        <begin position="229"/>
        <end position="297"/>
    </location>
</feature>
<evidence type="ECO:0000313" key="3">
    <source>
        <dbReference type="Proteomes" id="UP000606194"/>
    </source>
</evidence>
<feature type="compositionally biased region" description="Low complexity" evidence="1">
    <location>
        <begin position="262"/>
        <end position="271"/>
    </location>
</feature>
<feature type="compositionally biased region" description="Basic and acidic residues" evidence="1">
    <location>
        <begin position="233"/>
        <end position="256"/>
    </location>
</feature>
<reference evidence="2" key="2">
    <citation type="submission" date="2020-09" db="EMBL/GenBank/DDBJ databases">
        <authorList>
            <person name="Sun Q."/>
            <person name="Ohkuma M."/>
        </authorList>
    </citation>
    <scope>NUCLEOTIDE SEQUENCE</scope>
    <source>
        <strain evidence="2">JCM 4386</strain>
    </source>
</reference>
<evidence type="ECO:0000256" key="1">
    <source>
        <dbReference type="SAM" id="MobiDB-lite"/>
    </source>
</evidence>
<gene>
    <name evidence="2" type="ORF">GCM10010269_54000</name>
</gene>
<sequence length="297" mass="31661">MTGPGDRPHRCGTARPSAEGDTDVLDLIEASGELGSHDAYDAHDLYDERQSGRTFTMAITDDLRKTLSDPTPLYFAAGTADLALQQAKKVPGLVEQLRTEAPARFEAVRNTDPKTVQEKAGARAKEATARAKEATARAKEAQESLQSKVTDFISTLDGDIKKLGSTLDADLKKLGESAQDLALRGVGVAAEYAVKARETYEKVAEHGEHAVRTWRGEAAEEIEELAIAVEPSAESKTEPKSEAVRGPEPVRLKEAGVPKPAPAATATAPAPEAKKPAVKKAPVRKPTAMKKPTPPAK</sequence>
<organism evidence="2 3">
    <name type="scientific">Streptomyces humidus</name>
    <dbReference type="NCBI Taxonomy" id="52259"/>
    <lineage>
        <taxon>Bacteria</taxon>
        <taxon>Bacillati</taxon>
        <taxon>Actinomycetota</taxon>
        <taxon>Actinomycetes</taxon>
        <taxon>Kitasatosporales</taxon>
        <taxon>Streptomycetaceae</taxon>
        <taxon>Streptomyces</taxon>
    </lineage>
</organism>
<name>A0A918L650_9ACTN</name>
<feature type="region of interest" description="Disordered" evidence="1">
    <location>
        <begin position="1"/>
        <end position="23"/>
    </location>
</feature>
<reference evidence="2" key="1">
    <citation type="journal article" date="2014" name="Int. J. Syst. Evol. Microbiol.">
        <title>Complete genome sequence of Corynebacterium casei LMG S-19264T (=DSM 44701T), isolated from a smear-ripened cheese.</title>
        <authorList>
            <consortium name="US DOE Joint Genome Institute (JGI-PGF)"/>
            <person name="Walter F."/>
            <person name="Albersmeier A."/>
            <person name="Kalinowski J."/>
            <person name="Ruckert C."/>
        </authorList>
    </citation>
    <scope>NUCLEOTIDE SEQUENCE</scope>
    <source>
        <strain evidence="2">JCM 4386</strain>
    </source>
</reference>
<accession>A0A918L650</accession>
<comment type="caution">
    <text evidence="2">The sequence shown here is derived from an EMBL/GenBank/DDBJ whole genome shotgun (WGS) entry which is preliminary data.</text>
</comment>
<dbReference type="AlphaFoldDB" id="A0A918L650"/>